<dbReference type="RefSeq" id="WP_098245610.1">
    <property type="nucleotide sequence ID" value="NZ_CP022685.1"/>
</dbReference>
<keyword evidence="2" id="KW-1185">Reference proteome</keyword>
<proteinExistence type="predicted"/>
<dbReference type="Proteomes" id="UP000221011">
    <property type="component" value="Chromosome"/>
</dbReference>
<reference evidence="1 2" key="1">
    <citation type="submission" date="2017-08" db="EMBL/GenBank/DDBJ databases">
        <title>Complete Genome Sequence of Streptomyces formicae KY5, the formicamycin producer.</title>
        <authorList>
            <person name="Holmes N.A."/>
            <person name="Devine R."/>
            <person name="Qin Z."/>
            <person name="Seipke R.F."/>
            <person name="Wilkinson B."/>
            <person name="Hutchings M.I."/>
        </authorList>
    </citation>
    <scope>NUCLEOTIDE SEQUENCE [LARGE SCALE GENOMIC DNA]</scope>
    <source>
        <strain evidence="1 2">KY5</strain>
    </source>
</reference>
<evidence type="ECO:0000313" key="1">
    <source>
        <dbReference type="EMBL" id="ATL31487.1"/>
    </source>
</evidence>
<organism evidence="1 2">
    <name type="scientific">Streptomyces formicae</name>
    <dbReference type="NCBI Taxonomy" id="1616117"/>
    <lineage>
        <taxon>Bacteria</taxon>
        <taxon>Bacillati</taxon>
        <taxon>Actinomycetota</taxon>
        <taxon>Actinomycetes</taxon>
        <taxon>Kitasatosporales</taxon>
        <taxon>Streptomycetaceae</taxon>
        <taxon>Streptomyces</taxon>
    </lineage>
</organism>
<protein>
    <submittedName>
        <fullName evidence="1">Uncharacterized protein</fullName>
    </submittedName>
</protein>
<evidence type="ECO:0000313" key="2">
    <source>
        <dbReference type="Proteomes" id="UP000221011"/>
    </source>
</evidence>
<gene>
    <name evidence="1" type="ORF">KY5_6469c</name>
</gene>
<accession>A0A291QIX7</accession>
<sequence>MTHRTSSLGRYEVRLLLWLHEQCGRQIHVPVPTGEFGVQQNKPALGVAALIEALQERGLVRIQEDGERPPPDAELTTAGLAQADQLVAELGNPDAIKRYTENALIAWAYEENRSGRHPRLKEFFIAEHASFHGRVLGQGVVEGSARYLQRVGLLTLVGEAIEARAGLTERGRHCATEGGSDVSTYVAREPAPGTITFGPVTGNVNVLYGTIETFNQQTGLNLDPEQIDQLMRVDRDLRSDEEPARPSPQTRTLATRIRDQLASAPNSAAAQALLQTIGPTLTRLLGG</sequence>
<dbReference type="EMBL" id="CP022685">
    <property type="protein sequence ID" value="ATL31487.1"/>
    <property type="molecule type" value="Genomic_DNA"/>
</dbReference>
<dbReference type="AlphaFoldDB" id="A0A291QIX7"/>
<name>A0A291QIX7_9ACTN</name>
<dbReference type="KEGG" id="sfk:KY5_6469c"/>